<reference evidence="2" key="2">
    <citation type="submission" date="2015-01" db="EMBL/GenBank/DDBJ databases">
        <title>Evolutionary Origins and Diversification of the Mycorrhizal Mutualists.</title>
        <authorList>
            <consortium name="DOE Joint Genome Institute"/>
            <consortium name="Mycorrhizal Genomics Consortium"/>
            <person name="Kohler A."/>
            <person name="Kuo A."/>
            <person name="Nagy L.G."/>
            <person name="Floudas D."/>
            <person name="Copeland A."/>
            <person name="Barry K.W."/>
            <person name="Cichocki N."/>
            <person name="Veneault-Fourrey C."/>
            <person name="LaButti K."/>
            <person name="Lindquist E.A."/>
            <person name="Lipzen A."/>
            <person name="Lundell T."/>
            <person name="Morin E."/>
            <person name="Murat C."/>
            <person name="Riley R."/>
            <person name="Ohm R."/>
            <person name="Sun H."/>
            <person name="Tunlid A."/>
            <person name="Henrissat B."/>
            <person name="Grigoriev I.V."/>
            <person name="Hibbett D.S."/>
            <person name="Martin F."/>
        </authorList>
    </citation>
    <scope>NUCLEOTIDE SEQUENCE [LARGE SCALE GENOMIC DNA]</scope>
    <source>
        <strain evidence="2">F 1598</strain>
    </source>
</reference>
<organism evidence="1 2">
    <name type="scientific">Piloderma croceum (strain F 1598)</name>
    <dbReference type="NCBI Taxonomy" id="765440"/>
    <lineage>
        <taxon>Eukaryota</taxon>
        <taxon>Fungi</taxon>
        <taxon>Dikarya</taxon>
        <taxon>Basidiomycota</taxon>
        <taxon>Agaricomycotina</taxon>
        <taxon>Agaricomycetes</taxon>
        <taxon>Agaricomycetidae</taxon>
        <taxon>Atheliales</taxon>
        <taxon>Atheliaceae</taxon>
        <taxon>Piloderma</taxon>
    </lineage>
</organism>
<reference evidence="1 2" key="1">
    <citation type="submission" date="2014-04" db="EMBL/GenBank/DDBJ databases">
        <authorList>
            <consortium name="DOE Joint Genome Institute"/>
            <person name="Kuo A."/>
            <person name="Tarkka M."/>
            <person name="Buscot F."/>
            <person name="Kohler A."/>
            <person name="Nagy L.G."/>
            <person name="Floudas D."/>
            <person name="Copeland A."/>
            <person name="Barry K.W."/>
            <person name="Cichocki N."/>
            <person name="Veneault-Fourrey C."/>
            <person name="LaButti K."/>
            <person name="Lindquist E.A."/>
            <person name="Lipzen A."/>
            <person name="Lundell T."/>
            <person name="Morin E."/>
            <person name="Murat C."/>
            <person name="Sun H."/>
            <person name="Tunlid A."/>
            <person name="Henrissat B."/>
            <person name="Grigoriev I.V."/>
            <person name="Hibbett D.S."/>
            <person name="Martin F."/>
            <person name="Nordberg H.P."/>
            <person name="Cantor M.N."/>
            <person name="Hua S.X."/>
        </authorList>
    </citation>
    <scope>NUCLEOTIDE SEQUENCE [LARGE SCALE GENOMIC DNA]</scope>
    <source>
        <strain evidence="1 2">F 1598</strain>
    </source>
</reference>
<protein>
    <submittedName>
        <fullName evidence="1">Uncharacterized protein</fullName>
    </submittedName>
</protein>
<proteinExistence type="predicted"/>
<sequence length="144" mass="15873">MGFMSAKELSAAAFDIALSANAKTLASEHLLFIVQSLGGIVPRDKKGSARCINKKRSIYDDDMDDTTVSDIKKGPSHKPEGDNIHSEALYDPNFLPDHQGDYFRHVNAKPVQHNIHDMDDKLIALWEMYAKLCLGSLIQACTAG</sequence>
<accession>A0A0C3C922</accession>
<dbReference type="STRING" id="765440.A0A0C3C922"/>
<dbReference type="InParanoid" id="A0A0C3C922"/>
<evidence type="ECO:0000313" key="2">
    <source>
        <dbReference type="Proteomes" id="UP000054166"/>
    </source>
</evidence>
<dbReference type="OrthoDB" id="3060725at2759"/>
<gene>
    <name evidence="1" type="ORF">PILCRDRAFT_86774</name>
</gene>
<dbReference type="Proteomes" id="UP000054166">
    <property type="component" value="Unassembled WGS sequence"/>
</dbReference>
<keyword evidence="2" id="KW-1185">Reference proteome</keyword>
<dbReference type="AlphaFoldDB" id="A0A0C3C922"/>
<dbReference type="EMBL" id="KN832983">
    <property type="protein sequence ID" value="KIM86177.1"/>
    <property type="molecule type" value="Genomic_DNA"/>
</dbReference>
<dbReference type="HOGENOM" id="CLU_1797186_0_0_1"/>
<name>A0A0C3C922_PILCF</name>
<evidence type="ECO:0000313" key="1">
    <source>
        <dbReference type="EMBL" id="KIM86177.1"/>
    </source>
</evidence>